<proteinExistence type="predicted"/>
<dbReference type="SMART" id="SM00186">
    <property type="entry name" value="FBG"/>
    <property type="match status" value="1"/>
</dbReference>
<accession>A0A6J8EM40</accession>
<dbReference type="Gene3D" id="3.90.215.10">
    <property type="entry name" value="Gamma Fibrinogen, chain A, domain 1"/>
    <property type="match status" value="1"/>
</dbReference>
<dbReference type="EMBL" id="CACVKT020009351">
    <property type="protein sequence ID" value="CAC5421417.1"/>
    <property type="molecule type" value="Genomic_DNA"/>
</dbReference>
<evidence type="ECO:0000313" key="4">
    <source>
        <dbReference type="EMBL" id="CAC5421417.1"/>
    </source>
</evidence>
<dbReference type="SUPFAM" id="SSF57414">
    <property type="entry name" value="Hairpin loop containing domain-like"/>
    <property type="match status" value="1"/>
</dbReference>
<dbReference type="Pfam" id="PF00147">
    <property type="entry name" value="Fibrinogen_C"/>
    <property type="match status" value="1"/>
</dbReference>
<feature type="domain" description="Fibrinogen C-terminal" evidence="3">
    <location>
        <begin position="107"/>
        <end position="306"/>
    </location>
</feature>
<protein>
    <submittedName>
        <fullName evidence="4">Uncharacterized protein</fullName>
    </submittedName>
</protein>
<name>A0A6J8EM40_MYTCO</name>
<sequence>MLILLADMLLVSTEQCKSGIFHVNPDKLDTKLNGYKIRTFENISPRGCFDKCIRRPRCHSYNYNRHLLRCELNYQPTSQYNFLNEVGFIYVEVDHYRGDPMYDTCLENPCKPGKICEETKDGSLFCVKDQEEIPEEGLLDFCNMTHGGWTVIQRRTDGSENFRRTWVEYENGFGDLQNEFWLGNKCLNLLTSSGSYKLRVELVTIYYHIYYAEYSTFSVGDVASRYTLTVNGYGGNAGNQMAYNNGFPFTTYDRDYDSNSGNCAVSYGAWWHQSCTYSGLNNDDSNNLFWYPNYYTKSYMKIQRTT</sequence>
<dbReference type="SUPFAM" id="SSF56496">
    <property type="entry name" value="Fibrinogen C-terminal domain-like"/>
    <property type="match status" value="1"/>
</dbReference>
<keyword evidence="5" id="KW-1185">Reference proteome</keyword>
<evidence type="ECO:0000256" key="1">
    <source>
        <dbReference type="SAM" id="SignalP"/>
    </source>
</evidence>
<dbReference type="InterPro" id="IPR014716">
    <property type="entry name" value="Fibrinogen_a/b/g_C_1"/>
</dbReference>
<dbReference type="InterPro" id="IPR003609">
    <property type="entry name" value="Pan_app"/>
</dbReference>
<evidence type="ECO:0000259" key="3">
    <source>
        <dbReference type="PROSITE" id="PS51406"/>
    </source>
</evidence>
<evidence type="ECO:0000259" key="2">
    <source>
        <dbReference type="PROSITE" id="PS50948"/>
    </source>
</evidence>
<dbReference type="PROSITE" id="PS51406">
    <property type="entry name" value="FIBRINOGEN_C_2"/>
    <property type="match status" value="1"/>
</dbReference>
<feature type="domain" description="Apple" evidence="2">
    <location>
        <begin position="16"/>
        <end position="95"/>
    </location>
</feature>
<dbReference type="PROSITE" id="PS50948">
    <property type="entry name" value="PAN"/>
    <property type="match status" value="1"/>
</dbReference>
<keyword evidence="1" id="KW-0732">Signal</keyword>
<organism evidence="4 5">
    <name type="scientific">Mytilus coruscus</name>
    <name type="common">Sea mussel</name>
    <dbReference type="NCBI Taxonomy" id="42192"/>
    <lineage>
        <taxon>Eukaryota</taxon>
        <taxon>Metazoa</taxon>
        <taxon>Spiralia</taxon>
        <taxon>Lophotrochozoa</taxon>
        <taxon>Mollusca</taxon>
        <taxon>Bivalvia</taxon>
        <taxon>Autobranchia</taxon>
        <taxon>Pteriomorphia</taxon>
        <taxon>Mytilida</taxon>
        <taxon>Mytiloidea</taxon>
        <taxon>Mytilidae</taxon>
        <taxon>Mytilinae</taxon>
        <taxon>Mytilus</taxon>
    </lineage>
</organism>
<dbReference type="Gene3D" id="3.50.4.10">
    <property type="entry name" value="Hepatocyte Growth Factor"/>
    <property type="match status" value="1"/>
</dbReference>
<dbReference type="AlphaFoldDB" id="A0A6J8EM40"/>
<dbReference type="Pfam" id="PF00024">
    <property type="entry name" value="PAN_1"/>
    <property type="match status" value="1"/>
</dbReference>
<dbReference type="PANTHER" id="PTHR19143">
    <property type="entry name" value="FIBRINOGEN/TENASCIN/ANGIOPOEITIN"/>
    <property type="match status" value="1"/>
</dbReference>
<evidence type="ECO:0000313" key="5">
    <source>
        <dbReference type="Proteomes" id="UP000507470"/>
    </source>
</evidence>
<feature type="signal peptide" evidence="1">
    <location>
        <begin position="1"/>
        <end position="18"/>
    </location>
</feature>
<dbReference type="InterPro" id="IPR002181">
    <property type="entry name" value="Fibrinogen_a/b/g_C_dom"/>
</dbReference>
<dbReference type="InterPro" id="IPR036056">
    <property type="entry name" value="Fibrinogen-like_C"/>
</dbReference>
<dbReference type="GO" id="GO:0005615">
    <property type="term" value="C:extracellular space"/>
    <property type="evidence" value="ECO:0007669"/>
    <property type="project" value="TreeGrafter"/>
</dbReference>
<reference evidence="4 5" key="1">
    <citation type="submission" date="2020-06" db="EMBL/GenBank/DDBJ databases">
        <authorList>
            <person name="Li R."/>
            <person name="Bekaert M."/>
        </authorList>
    </citation>
    <scope>NUCLEOTIDE SEQUENCE [LARGE SCALE GENOMIC DNA]</scope>
    <source>
        <strain evidence="5">wild</strain>
    </source>
</reference>
<feature type="chain" id="PRO_5026949871" evidence="1">
    <location>
        <begin position="19"/>
        <end position="306"/>
    </location>
</feature>
<gene>
    <name evidence="4" type="ORF">MCOR_53549</name>
</gene>
<dbReference type="OrthoDB" id="6136865at2759"/>
<dbReference type="InterPro" id="IPR050373">
    <property type="entry name" value="Fibrinogen_C-term_domain"/>
</dbReference>
<dbReference type="CDD" id="cd00087">
    <property type="entry name" value="FReD"/>
    <property type="match status" value="1"/>
</dbReference>
<dbReference type="Proteomes" id="UP000507470">
    <property type="component" value="Unassembled WGS sequence"/>
</dbReference>